<protein>
    <submittedName>
        <fullName evidence="1">Uncharacterized protein</fullName>
    </submittedName>
</protein>
<dbReference type="Proteomes" id="UP000188605">
    <property type="component" value="Unassembled WGS sequence"/>
</dbReference>
<keyword evidence="2" id="KW-1185">Reference proteome</keyword>
<organism evidence="1 2">
    <name type="scientific">Candidatus Epulonipiscium fishelsonii</name>
    <dbReference type="NCBI Taxonomy" id="77094"/>
    <lineage>
        <taxon>Bacteria</taxon>
        <taxon>Bacillati</taxon>
        <taxon>Bacillota</taxon>
        <taxon>Clostridia</taxon>
        <taxon>Lachnospirales</taxon>
        <taxon>Lachnospiraceae</taxon>
        <taxon>Candidatus Epulonipiscium</taxon>
    </lineage>
</organism>
<comment type="caution">
    <text evidence="1">The sequence shown here is derived from an EMBL/GenBank/DDBJ whole genome shotgun (WGS) entry which is preliminary data.</text>
</comment>
<evidence type="ECO:0000313" key="1">
    <source>
        <dbReference type="EMBL" id="ONI39837.1"/>
    </source>
</evidence>
<evidence type="ECO:0000313" key="2">
    <source>
        <dbReference type="Proteomes" id="UP000188605"/>
    </source>
</evidence>
<name>A0ACC8XBY9_9FIRM</name>
<dbReference type="EMBL" id="LJDB01000060">
    <property type="protein sequence ID" value="ONI39837.1"/>
    <property type="molecule type" value="Genomic_DNA"/>
</dbReference>
<gene>
    <name evidence="1" type="ORF">AN396_07225</name>
</gene>
<reference evidence="1" key="1">
    <citation type="submission" date="2016-08" db="EMBL/GenBank/DDBJ databases">
        <authorList>
            <person name="Ngugi D.K."/>
            <person name="Miyake S."/>
            <person name="Stingl U."/>
        </authorList>
    </citation>
    <scope>NUCLEOTIDE SEQUENCE</scope>
    <source>
        <strain evidence="1">SCG-B11WGA-EpuloA1</strain>
    </source>
</reference>
<sequence length="181" mass="20664">MKEPKMKLKNNVELNIKQAVKSDAKDIIEYMKIVVEESDNLVTTTEELITPEEEERFIEMYSASSTSGFFVGRIENEIVGVGVLSALSKKRIAHQASISISVKKEYWGLGIGTHLTQVMIDFARQNGQTEIINLGVKADNISAIKLYKKFGFVEVGRFKDYFKINGRYYDEITMNLYLDKF</sequence>
<proteinExistence type="predicted"/>
<accession>A0ACC8XBY9</accession>